<protein>
    <submittedName>
        <fullName evidence="3">Uncharacterized protein</fullName>
    </submittedName>
</protein>
<gene>
    <name evidence="3" type="ORF">FOMPIDRAFT_86746</name>
</gene>
<accession>S8FXD2</accession>
<dbReference type="OrthoDB" id="2756427at2759"/>
<proteinExistence type="predicted"/>
<dbReference type="InParanoid" id="S8FXD2"/>
<dbReference type="Proteomes" id="UP000015241">
    <property type="component" value="Unassembled WGS sequence"/>
</dbReference>
<reference evidence="3 4" key="1">
    <citation type="journal article" date="2012" name="Science">
        <title>The Paleozoic origin of enzymatic lignin decomposition reconstructed from 31 fungal genomes.</title>
        <authorList>
            <person name="Floudas D."/>
            <person name="Binder M."/>
            <person name="Riley R."/>
            <person name="Barry K."/>
            <person name="Blanchette R.A."/>
            <person name="Henrissat B."/>
            <person name="Martinez A.T."/>
            <person name="Otillar R."/>
            <person name="Spatafora J.W."/>
            <person name="Yadav J.S."/>
            <person name="Aerts A."/>
            <person name="Benoit I."/>
            <person name="Boyd A."/>
            <person name="Carlson A."/>
            <person name="Copeland A."/>
            <person name="Coutinho P.M."/>
            <person name="de Vries R.P."/>
            <person name="Ferreira P."/>
            <person name="Findley K."/>
            <person name="Foster B."/>
            <person name="Gaskell J."/>
            <person name="Glotzer D."/>
            <person name="Gorecki P."/>
            <person name="Heitman J."/>
            <person name="Hesse C."/>
            <person name="Hori C."/>
            <person name="Igarashi K."/>
            <person name="Jurgens J.A."/>
            <person name="Kallen N."/>
            <person name="Kersten P."/>
            <person name="Kohler A."/>
            <person name="Kuees U."/>
            <person name="Kumar T.K.A."/>
            <person name="Kuo A."/>
            <person name="LaButti K."/>
            <person name="Larrondo L.F."/>
            <person name="Lindquist E."/>
            <person name="Ling A."/>
            <person name="Lombard V."/>
            <person name="Lucas S."/>
            <person name="Lundell T."/>
            <person name="Martin R."/>
            <person name="McLaughlin D.J."/>
            <person name="Morgenstern I."/>
            <person name="Morin E."/>
            <person name="Murat C."/>
            <person name="Nagy L.G."/>
            <person name="Nolan M."/>
            <person name="Ohm R.A."/>
            <person name="Patyshakuliyeva A."/>
            <person name="Rokas A."/>
            <person name="Ruiz-Duenas F.J."/>
            <person name="Sabat G."/>
            <person name="Salamov A."/>
            <person name="Samejima M."/>
            <person name="Schmutz J."/>
            <person name="Slot J.C."/>
            <person name="St John F."/>
            <person name="Stenlid J."/>
            <person name="Sun H."/>
            <person name="Sun S."/>
            <person name="Syed K."/>
            <person name="Tsang A."/>
            <person name="Wiebenga A."/>
            <person name="Young D."/>
            <person name="Pisabarro A."/>
            <person name="Eastwood D.C."/>
            <person name="Martin F."/>
            <person name="Cullen D."/>
            <person name="Grigoriev I.V."/>
            <person name="Hibbett D.S."/>
        </authorList>
    </citation>
    <scope>NUCLEOTIDE SEQUENCE</scope>
    <source>
        <strain evidence="4">FP-58527</strain>
    </source>
</reference>
<dbReference type="HOGENOM" id="CLU_636210_0_0_1"/>
<evidence type="ECO:0000256" key="2">
    <source>
        <dbReference type="SAM" id="MobiDB-lite"/>
    </source>
</evidence>
<dbReference type="AlphaFoldDB" id="S8FXD2"/>
<name>S8FXD2_FOMSC</name>
<keyword evidence="4" id="KW-1185">Reference proteome</keyword>
<evidence type="ECO:0000256" key="1">
    <source>
        <dbReference type="SAM" id="Coils"/>
    </source>
</evidence>
<organism evidence="3 4">
    <name type="scientific">Fomitopsis schrenkii</name>
    <name type="common">Brown rot fungus</name>
    <dbReference type="NCBI Taxonomy" id="2126942"/>
    <lineage>
        <taxon>Eukaryota</taxon>
        <taxon>Fungi</taxon>
        <taxon>Dikarya</taxon>
        <taxon>Basidiomycota</taxon>
        <taxon>Agaricomycotina</taxon>
        <taxon>Agaricomycetes</taxon>
        <taxon>Polyporales</taxon>
        <taxon>Fomitopsis</taxon>
    </lineage>
</organism>
<sequence length="431" mass="46625">MPQDNDQRDARQRRSEEAVAALATLRFCPTGLTRLAQVLDRAVLPGSRFAARLEAADYAYFVAGSHQDGTHRAGMNNFHPLFNQARDGTGTGVLGRRTRTLFRENLQALLFDVATCLDRIDGGCTICLHVSGTQPPSARAPCTLPLPQDLRSIHVYAPLHILNEIPSAEPSLARLVQIFVEDIAVHSIKRFEVLAKDKLDWALGQGDQNPAIPPGPPMQAPLIPDSRGTTHFVFRGRPRGEIDGMLALVANAHDEEDPPREALQDQIELLQRDCEEFEVTIHDLDVKIDAKDTEIASLTKQRDDARQQLLAKVEQCAILKAEVATLKNGVLVKLQAEVAQLKAALRRCEDSQATDTSSSSGASVTASSSRVPTPTSRHAPSPARGASPSMSTRGASVSSTRGTPPLFTRGVVVFVCSPASSETELRDDSGG</sequence>
<feature type="coiled-coil region" evidence="1">
    <location>
        <begin position="260"/>
        <end position="351"/>
    </location>
</feature>
<feature type="compositionally biased region" description="Polar residues" evidence="2">
    <location>
        <begin position="388"/>
        <end position="402"/>
    </location>
</feature>
<keyword evidence="1" id="KW-0175">Coiled coil</keyword>
<feature type="region of interest" description="Disordered" evidence="2">
    <location>
        <begin position="351"/>
        <end position="405"/>
    </location>
</feature>
<feature type="compositionally biased region" description="Low complexity" evidence="2">
    <location>
        <begin position="351"/>
        <end position="369"/>
    </location>
</feature>
<evidence type="ECO:0000313" key="4">
    <source>
        <dbReference type="Proteomes" id="UP000015241"/>
    </source>
</evidence>
<evidence type="ECO:0000313" key="3">
    <source>
        <dbReference type="EMBL" id="EPT05766.1"/>
    </source>
</evidence>
<dbReference type="EMBL" id="KE504123">
    <property type="protein sequence ID" value="EPT05766.1"/>
    <property type="molecule type" value="Genomic_DNA"/>
</dbReference>